<keyword evidence="2" id="KW-1185">Reference proteome</keyword>
<protein>
    <submittedName>
        <fullName evidence="1">Uncharacterized protein</fullName>
    </submittedName>
</protein>
<name>A0A1T5KZ89_9FIRM</name>
<sequence length="50" mass="6042">MIEKVNAMKIEMEEIFDSNMTDDDRIKYRKKLNTFLSKSKKDAKNTICYY</sequence>
<dbReference type="EMBL" id="FUZT01000005">
    <property type="protein sequence ID" value="SKC68775.1"/>
    <property type="molecule type" value="Genomic_DNA"/>
</dbReference>
<gene>
    <name evidence="1" type="ORF">SAMN02194393_02187</name>
</gene>
<organism evidence="1 2">
    <name type="scientific">Maledivibacter halophilus</name>
    <dbReference type="NCBI Taxonomy" id="36842"/>
    <lineage>
        <taxon>Bacteria</taxon>
        <taxon>Bacillati</taxon>
        <taxon>Bacillota</taxon>
        <taxon>Clostridia</taxon>
        <taxon>Peptostreptococcales</taxon>
        <taxon>Caminicellaceae</taxon>
        <taxon>Maledivibacter</taxon>
    </lineage>
</organism>
<accession>A0A1T5KZ89</accession>
<dbReference type="AlphaFoldDB" id="A0A1T5KZ89"/>
<evidence type="ECO:0000313" key="2">
    <source>
        <dbReference type="Proteomes" id="UP000190285"/>
    </source>
</evidence>
<dbReference type="Proteomes" id="UP000190285">
    <property type="component" value="Unassembled WGS sequence"/>
</dbReference>
<dbReference type="STRING" id="36842.SAMN02194393_02187"/>
<evidence type="ECO:0000313" key="1">
    <source>
        <dbReference type="EMBL" id="SKC68775.1"/>
    </source>
</evidence>
<reference evidence="2" key="1">
    <citation type="submission" date="2017-02" db="EMBL/GenBank/DDBJ databases">
        <authorList>
            <person name="Varghese N."/>
            <person name="Submissions S."/>
        </authorList>
    </citation>
    <scope>NUCLEOTIDE SEQUENCE [LARGE SCALE GENOMIC DNA]</scope>
    <source>
        <strain evidence="2">M1</strain>
    </source>
</reference>
<proteinExistence type="predicted"/>